<dbReference type="Gene3D" id="3.90.950.10">
    <property type="match status" value="1"/>
</dbReference>
<keyword evidence="3 6" id="KW-0963">Cytoplasm</keyword>
<protein>
    <recommendedName>
        <fullName evidence="6">dTTP/UTP pyrophosphatase</fullName>
        <shortName evidence="6">dTTPase/UTPase</shortName>
        <ecNumber evidence="6">3.6.1.9</ecNumber>
    </recommendedName>
    <alternativeName>
        <fullName evidence="6">Nucleoside triphosphate pyrophosphatase</fullName>
    </alternativeName>
    <alternativeName>
        <fullName evidence="6">Nucleotide pyrophosphatase</fullName>
        <shortName evidence="6">Nucleotide PPase</shortName>
    </alternativeName>
</protein>
<comment type="function">
    <text evidence="6">Nucleoside triphosphate pyrophosphatase that hydrolyzes dTTP and UTP. May have a dual role in cell division arrest and in preventing the incorporation of modified nucleotides into cellular nucleic acids.</text>
</comment>
<dbReference type="Proteomes" id="UP001057753">
    <property type="component" value="Unassembled WGS sequence"/>
</dbReference>
<dbReference type="Pfam" id="PF02545">
    <property type="entry name" value="Maf"/>
    <property type="match status" value="1"/>
</dbReference>
<dbReference type="AlphaFoldDB" id="A0A9Q4AZK0"/>
<sequence length="192" mass="21178">MKSVILASQSPRRRQLLEQVNIPFSVVPSSVEEIVDNTLSPADIAMSLAKQKADEVFKRYPESVVIGADTIVVAQGRILEKPSDVQEAYSMLQVLSDVSHSVVTGVTINSHEKTVTFYEETIVHFYPLTHEEIERYVSSGEPFDKAGAYGIQGLGAALVKKIEGDYFTVVGLPIAQVVRTLKKFDIYQTSSN</sequence>
<dbReference type="CDD" id="cd00555">
    <property type="entry name" value="Maf"/>
    <property type="match status" value="1"/>
</dbReference>
<dbReference type="PIRSF" id="PIRSF006305">
    <property type="entry name" value="Maf"/>
    <property type="match status" value="1"/>
</dbReference>
<keyword evidence="4 6" id="KW-0378">Hydrolase</keyword>
<comment type="caution">
    <text evidence="6">Lacks conserved residue(s) required for the propagation of feature annotation.</text>
</comment>
<dbReference type="InterPro" id="IPR029001">
    <property type="entry name" value="ITPase-like_fam"/>
</dbReference>
<comment type="catalytic activity">
    <reaction evidence="6">
        <text>UTP + H2O = UMP + diphosphate + H(+)</text>
        <dbReference type="Rhea" id="RHEA:29395"/>
        <dbReference type="ChEBI" id="CHEBI:15377"/>
        <dbReference type="ChEBI" id="CHEBI:15378"/>
        <dbReference type="ChEBI" id="CHEBI:33019"/>
        <dbReference type="ChEBI" id="CHEBI:46398"/>
        <dbReference type="ChEBI" id="CHEBI:57865"/>
        <dbReference type="EC" id="3.6.1.9"/>
    </reaction>
</comment>
<comment type="similarity">
    <text evidence="6">Belongs to the Maf family. YhdE subfamily.</text>
</comment>
<dbReference type="InterPro" id="IPR003697">
    <property type="entry name" value="Maf-like"/>
</dbReference>
<evidence type="ECO:0000313" key="7">
    <source>
        <dbReference type="EMBL" id="MCR6095662.1"/>
    </source>
</evidence>
<dbReference type="EMBL" id="JABXYM010000001">
    <property type="protein sequence ID" value="MCR6095662.1"/>
    <property type="molecule type" value="Genomic_DNA"/>
</dbReference>
<comment type="cofactor">
    <cofactor evidence="1 6">
        <name>a divalent metal cation</name>
        <dbReference type="ChEBI" id="CHEBI:60240"/>
    </cofactor>
</comment>
<dbReference type="NCBIfam" id="TIGR00172">
    <property type="entry name" value="maf"/>
    <property type="match status" value="1"/>
</dbReference>
<organism evidence="7 8">
    <name type="scientific">Salipaludibacillus agaradhaerens</name>
    <name type="common">Bacillus agaradhaerens</name>
    <dbReference type="NCBI Taxonomy" id="76935"/>
    <lineage>
        <taxon>Bacteria</taxon>
        <taxon>Bacillati</taxon>
        <taxon>Bacillota</taxon>
        <taxon>Bacilli</taxon>
        <taxon>Bacillales</taxon>
        <taxon>Bacillaceae</taxon>
    </lineage>
</organism>
<gene>
    <name evidence="7" type="primary">maf</name>
    <name evidence="7" type="ORF">HXA33_03825</name>
</gene>
<evidence type="ECO:0000256" key="4">
    <source>
        <dbReference type="ARBA" id="ARBA00022801"/>
    </source>
</evidence>
<comment type="catalytic activity">
    <reaction evidence="6">
        <text>dTTP + H2O = dTMP + diphosphate + H(+)</text>
        <dbReference type="Rhea" id="RHEA:28534"/>
        <dbReference type="ChEBI" id="CHEBI:15377"/>
        <dbReference type="ChEBI" id="CHEBI:15378"/>
        <dbReference type="ChEBI" id="CHEBI:33019"/>
        <dbReference type="ChEBI" id="CHEBI:37568"/>
        <dbReference type="ChEBI" id="CHEBI:63528"/>
        <dbReference type="EC" id="3.6.1.9"/>
    </reaction>
</comment>
<dbReference type="SUPFAM" id="SSF52972">
    <property type="entry name" value="ITPase-like"/>
    <property type="match status" value="1"/>
</dbReference>
<dbReference type="GO" id="GO:0047429">
    <property type="term" value="F:nucleoside triphosphate diphosphatase activity"/>
    <property type="evidence" value="ECO:0007669"/>
    <property type="project" value="UniProtKB-EC"/>
</dbReference>
<comment type="subcellular location">
    <subcellularLocation>
        <location evidence="2 6">Cytoplasm</location>
    </subcellularLocation>
</comment>
<feature type="site" description="Important for substrate specificity" evidence="6">
    <location>
        <position position="152"/>
    </location>
</feature>
<dbReference type="PANTHER" id="PTHR43213">
    <property type="entry name" value="BIFUNCTIONAL DTTP/UTP PYROPHOSPHATASE/METHYLTRANSFERASE PROTEIN-RELATED"/>
    <property type="match status" value="1"/>
</dbReference>
<evidence type="ECO:0000256" key="6">
    <source>
        <dbReference type="HAMAP-Rule" id="MF_00528"/>
    </source>
</evidence>
<evidence type="ECO:0000256" key="3">
    <source>
        <dbReference type="ARBA" id="ARBA00022490"/>
    </source>
</evidence>
<dbReference type="RefSeq" id="WP_257820420.1">
    <property type="nucleotide sequence ID" value="NZ_JABXYM010000001.1"/>
</dbReference>
<name>A0A9Q4AZK0_SALAG</name>
<evidence type="ECO:0000256" key="5">
    <source>
        <dbReference type="ARBA" id="ARBA00023080"/>
    </source>
</evidence>
<feature type="active site" description="Proton acceptor" evidence="6">
    <location>
        <position position="69"/>
    </location>
</feature>
<evidence type="ECO:0000256" key="2">
    <source>
        <dbReference type="ARBA" id="ARBA00004496"/>
    </source>
</evidence>
<reference evidence="7" key="1">
    <citation type="submission" date="2020-06" db="EMBL/GenBank/DDBJ databases">
        <title>Insight into the genomes of haloalkaliphilic bacilli from Kenyan soda lakes.</title>
        <authorList>
            <person name="Mwirichia R."/>
            <person name="Villamizar G.C."/>
            <person name="Poehlein A."/>
            <person name="Mugweru J."/>
            <person name="Kipnyargis A."/>
            <person name="Kiplimo D."/>
            <person name="Orwa P."/>
            <person name="Daniel R."/>
        </authorList>
    </citation>
    <scope>NUCLEOTIDE SEQUENCE</scope>
    <source>
        <strain evidence="7">B1096_S55</strain>
    </source>
</reference>
<dbReference type="HAMAP" id="MF_00528">
    <property type="entry name" value="Maf"/>
    <property type="match status" value="1"/>
</dbReference>
<dbReference type="EC" id="3.6.1.9" evidence="6"/>
<keyword evidence="8" id="KW-1185">Reference proteome</keyword>
<keyword evidence="5 6" id="KW-0546">Nucleotide metabolism</keyword>
<dbReference type="FunFam" id="3.90.950.10:FF:000005">
    <property type="entry name" value="7-methyl-GTP pyrophosphatase"/>
    <property type="match status" value="1"/>
</dbReference>
<dbReference type="GO" id="GO:0009117">
    <property type="term" value="P:nucleotide metabolic process"/>
    <property type="evidence" value="ECO:0007669"/>
    <property type="project" value="UniProtKB-KW"/>
</dbReference>
<evidence type="ECO:0000256" key="1">
    <source>
        <dbReference type="ARBA" id="ARBA00001968"/>
    </source>
</evidence>
<dbReference type="PANTHER" id="PTHR43213:SF5">
    <property type="entry name" value="BIFUNCTIONAL DTTP_UTP PYROPHOSPHATASE_METHYLTRANSFERASE PROTEIN-RELATED"/>
    <property type="match status" value="1"/>
</dbReference>
<feature type="site" description="Important for substrate specificity" evidence="6">
    <location>
        <position position="12"/>
    </location>
</feature>
<accession>A0A9Q4AZK0</accession>
<evidence type="ECO:0000313" key="8">
    <source>
        <dbReference type="Proteomes" id="UP001057753"/>
    </source>
</evidence>
<dbReference type="GO" id="GO:0005737">
    <property type="term" value="C:cytoplasm"/>
    <property type="evidence" value="ECO:0007669"/>
    <property type="project" value="UniProtKB-SubCell"/>
</dbReference>
<proteinExistence type="inferred from homology"/>
<comment type="caution">
    <text evidence="7">The sequence shown here is derived from an EMBL/GenBank/DDBJ whole genome shotgun (WGS) entry which is preliminary data.</text>
</comment>
<feature type="site" description="Important for substrate specificity" evidence="6">
    <location>
        <position position="70"/>
    </location>
</feature>